<dbReference type="EMBL" id="OL473597">
    <property type="protein sequence ID" value="UNH61326.1"/>
    <property type="molecule type" value="Genomic_DNA"/>
</dbReference>
<gene>
    <name evidence="1" type="ORF">SSZBM1_209</name>
</gene>
<protein>
    <submittedName>
        <fullName evidence="1">Baseplate wedge subunit</fullName>
    </submittedName>
</protein>
<reference evidence="1" key="1">
    <citation type="submission" date="2021-11" db="EMBL/GenBank/DDBJ databases">
        <authorList>
            <person name="Rong C."/>
            <person name="Yang Y."/>
            <person name="Li S."/>
            <person name="Zhou K."/>
            <person name="Xu Y."/>
            <person name="Zhang R."/>
            <person name="Zhang Y."/>
        </authorList>
    </citation>
    <scope>NUCLEOTIDE SEQUENCE</scope>
</reference>
<organism evidence="1 2">
    <name type="scientific">Synechococcus phage S-SZBM1</name>
    <dbReference type="NCBI Taxonomy" id="2926475"/>
    <lineage>
        <taxon>Viruses</taxon>
        <taxon>Duplodnaviria</taxon>
        <taxon>Heunggongvirae</taxon>
        <taxon>Uroviricota</taxon>
        <taxon>Caudoviricetes</taxon>
        <taxon>Pantevenvirales</taxon>
        <taxon>Kyanoviridae</taxon>
        <taxon>Shenzhenivirus</taxon>
        <taxon>Shenzhenivirus sszbm1</taxon>
    </lineage>
</organism>
<proteinExistence type="predicted"/>
<evidence type="ECO:0000313" key="1">
    <source>
        <dbReference type="EMBL" id="UNH61326.1"/>
    </source>
</evidence>
<name>A0AC61TT38_9CAUD</name>
<accession>A0AC61TT38</accession>
<sequence length="691" mass="76149">MSAIPSELTSLDFFEIKESIKSYLRTRSEFTDYDFEGSAASYLIDILAYNTYYTSFNANMAMNEAFLESATVRDNVVRIAKQLNYTPRSIKAAKACVRIAAKTAQLPGGQTYPDTVTLRKGDVFLSRNSVDTFTFCLLKDITAPVDQNTGIANFANIIIYQGNLLTFNYTVNDTQKQDYIIPSESVDTGLLSVYVKPSEQSVEIDEYSPTDNVVDLNDTSRVYFLEETEDLRYKVIFGDGVLGRKLIDNEFVVLQYVRTAGEQANGCTKFAFIGQAVDSAGRPIAPSSMSLATIDGSVEGEERESALSIKFRAPRAFSTQNRAVTEADYAHIVSELYPQAAAVTAYGGEKLNPPVYGKVYIAVRSKSGVNLNTTTKLRIKNQLLKYSMASIEPVIVDPRIYYLAPKVYPFFNGNETARSTNELSTEILKSIDQYNAQNRENRFGNRLEMSRFNSMVDSSDSAISGTTTQFTIGQNLDQFSFGQVFTQCLDFGNPIQNPANFGGSDLSGCDPKFSSLKSGKFYATGYTETLADLIAENATQDALTTQEAVYSSNITTEVLVPVNIRDDGRGNLMLITNRNEKEVILNANVGSVDYEKGIVCVGPLDVAATNDNTARIPMVVLPSTDSILIPPGVDPTIFNPEVFPIDYVTNPSIINNFDPNNFAGWNYGGTSINIIDYPIDAFAYPEITSCF</sequence>
<dbReference type="Proteomes" id="UP000829362">
    <property type="component" value="Segment"/>
</dbReference>
<keyword evidence="2" id="KW-1185">Reference proteome</keyword>
<evidence type="ECO:0000313" key="2">
    <source>
        <dbReference type="Proteomes" id="UP000829362"/>
    </source>
</evidence>